<proteinExistence type="predicted"/>
<dbReference type="AlphaFoldDB" id="A0A6L2MGE9"/>
<dbReference type="EMBL" id="BKCJ010006279">
    <property type="protein sequence ID" value="GEU71275.1"/>
    <property type="molecule type" value="Genomic_DNA"/>
</dbReference>
<organism evidence="1">
    <name type="scientific">Tanacetum cinerariifolium</name>
    <name type="common">Dalmatian daisy</name>
    <name type="synonym">Chrysanthemum cinerariifolium</name>
    <dbReference type="NCBI Taxonomy" id="118510"/>
    <lineage>
        <taxon>Eukaryota</taxon>
        <taxon>Viridiplantae</taxon>
        <taxon>Streptophyta</taxon>
        <taxon>Embryophyta</taxon>
        <taxon>Tracheophyta</taxon>
        <taxon>Spermatophyta</taxon>
        <taxon>Magnoliopsida</taxon>
        <taxon>eudicotyledons</taxon>
        <taxon>Gunneridae</taxon>
        <taxon>Pentapetalae</taxon>
        <taxon>asterids</taxon>
        <taxon>campanulids</taxon>
        <taxon>Asterales</taxon>
        <taxon>Asteraceae</taxon>
        <taxon>Asteroideae</taxon>
        <taxon>Anthemideae</taxon>
        <taxon>Anthemidinae</taxon>
        <taxon>Tanacetum</taxon>
    </lineage>
</organism>
<protein>
    <recommendedName>
        <fullName evidence="2">Reverse transcriptase domain-containing protein</fullName>
    </recommendedName>
</protein>
<gene>
    <name evidence="1" type="ORF">Tci_043253</name>
</gene>
<accession>A0A6L2MGE9</accession>
<evidence type="ECO:0008006" key="2">
    <source>
        <dbReference type="Google" id="ProtNLM"/>
    </source>
</evidence>
<name>A0A6L2MGE9_TANCI</name>
<reference evidence="1" key="1">
    <citation type="journal article" date="2019" name="Sci. Rep.">
        <title>Draft genome of Tanacetum cinerariifolium, the natural source of mosquito coil.</title>
        <authorList>
            <person name="Yamashiro T."/>
            <person name="Shiraishi A."/>
            <person name="Satake H."/>
            <person name="Nakayama K."/>
        </authorList>
    </citation>
    <scope>NUCLEOTIDE SEQUENCE</scope>
</reference>
<evidence type="ECO:0000313" key="1">
    <source>
        <dbReference type="EMBL" id="GEU71275.1"/>
    </source>
</evidence>
<comment type="caution">
    <text evidence="1">The sequence shown here is derived from an EMBL/GenBank/DDBJ whole genome shotgun (WGS) entry which is preliminary data.</text>
</comment>
<sequence>MSIQEMKDLKQQYLDKLKCLINSEYRDEIKIYELKDNFNSMSIEINKKEKLQQLEQVANLSTYPSKRFNSFCYDDEDEDYNFAITPNEPVNSLSTVDEHPDTIPATKSDEFIMSKFTTFSNVLFDADYEFDSSDDQSFYDEDVPKKIFSNPLFEEEIIPMKIDQHPHNAESNLIESLCIHDSSLIISSKIDSLFDEFAGELALLKSIPPGIDETDCDPEEDIRLIEKLLYDNSSPRLPEEFVSNNSDAEIESFSPSPIPVEDNDSLMEKIDLSFTPDYPMPPGIDDDDYESERDILIFEDLPSNDTLLLPEIEHSILIFLYSLVLLQNHQMVI</sequence>